<dbReference type="InterPro" id="IPR026444">
    <property type="entry name" value="Secre_tail"/>
</dbReference>
<dbReference type="OrthoDB" id="614750at2"/>
<dbReference type="NCBIfam" id="TIGR04183">
    <property type="entry name" value="Por_Secre_tail"/>
    <property type="match status" value="1"/>
</dbReference>
<protein>
    <submittedName>
        <fullName evidence="3">T9SS type A sorting domain-containing protein</fullName>
    </submittedName>
</protein>
<reference evidence="3 4" key="1">
    <citation type="submission" date="2018-12" db="EMBL/GenBank/DDBJ databases">
        <title>Hymenobacter gummosus sp. nov., isolated from a spring.</title>
        <authorList>
            <person name="Nie L."/>
        </authorList>
    </citation>
    <scope>NUCLEOTIDE SEQUENCE [LARGE SCALE GENOMIC DNA]</scope>
    <source>
        <strain evidence="3 4">KCTC 52166</strain>
    </source>
</reference>
<feature type="chain" id="PRO_5018728105" evidence="1">
    <location>
        <begin position="21"/>
        <end position="946"/>
    </location>
</feature>
<evidence type="ECO:0000313" key="4">
    <source>
        <dbReference type="Proteomes" id="UP000282184"/>
    </source>
</evidence>
<feature type="signal peptide" evidence="1">
    <location>
        <begin position="1"/>
        <end position="20"/>
    </location>
</feature>
<keyword evidence="4" id="KW-1185">Reference proteome</keyword>
<evidence type="ECO:0000259" key="2">
    <source>
        <dbReference type="Pfam" id="PF18962"/>
    </source>
</evidence>
<proteinExistence type="predicted"/>
<dbReference type="EMBL" id="RXOF01000006">
    <property type="protein sequence ID" value="RTQ49556.1"/>
    <property type="molecule type" value="Genomic_DNA"/>
</dbReference>
<dbReference type="AlphaFoldDB" id="A0A3S0H4V3"/>
<comment type="caution">
    <text evidence="3">The sequence shown here is derived from an EMBL/GenBank/DDBJ whole genome shotgun (WGS) entry which is preliminary data.</text>
</comment>
<organism evidence="3 4">
    <name type="scientific">Hymenobacter gummosus</name>
    <dbReference type="NCBI Taxonomy" id="1776032"/>
    <lineage>
        <taxon>Bacteria</taxon>
        <taxon>Pseudomonadati</taxon>
        <taxon>Bacteroidota</taxon>
        <taxon>Cytophagia</taxon>
        <taxon>Cytophagales</taxon>
        <taxon>Hymenobacteraceae</taxon>
        <taxon>Hymenobacter</taxon>
    </lineage>
</organism>
<evidence type="ECO:0000313" key="3">
    <source>
        <dbReference type="EMBL" id="RTQ49556.1"/>
    </source>
</evidence>
<name>A0A3S0H4V3_9BACT</name>
<feature type="domain" description="Secretion system C-terminal sorting" evidence="2">
    <location>
        <begin position="873"/>
        <end position="944"/>
    </location>
</feature>
<evidence type="ECO:0000256" key="1">
    <source>
        <dbReference type="SAM" id="SignalP"/>
    </source>
</evidence>
<dbReference type="Pfam" id="PF18962">
    <property type="entry name" value="Por_Secre_tail"/>
    <property type="match status" value="1"/>
</dbReference>
<gene>
    <name evidence="3" type="ORF">EJV47_12080</name>
</gene>
<accession>A0A3S0H4V3</accession>
<sequence length="946" mass="105619">MRTKLLSLLLCVLLSLGARAQVGQPQRPVTRIPDATLKPMLAKAITMSGVCTDRYDDQQKQQDIRDLNTIDAKFIGRAAWWWNSTYETFDPHSGPYPPTDTEEEHFRKTLRYTGLLLGCNPGGLASCTRNDRIVQAGIFEYIGYRDSSGVLHSNASSILIPDWVYKDWGLTPPMPARTFIPDSITYTPNDPNNPTANNNLAPDVTKREAKLWIYYRACMYMACGIEALHMGPWDYMAANDKPETSGGLYPRYHHTKVLFDKIREFAANGSINFTNDLGLAKGLQLTSFKGTRNGYVVLDPHSKELFLYQNASMSAPVDLFDFYSFPLDAKRVITAGRLGTNSFYTSPTWGALPMSNSCNIPDKNALGISNPRMFLVELDNALNDSSVPDPTMINWGFEEITWFAAQPCEYRADWLRYMYNWLKCNAPNINFQMPGRRKLYDNLVPSIGTMYRFNVASSAQPYNGSTCGTITSQYLPNNQTTREMESIRELWSTNPPSHTTTDAVYDASAPALHRTLSNIAIEEDGSLYWVDAATGQIKHAQWDAQAATPHWVMSTIPNVTDAADNLMFQKRGRLFYRSTSQQIKYCQYNAGAWTVYTVTPTNTGPVYAAGSLVFEASGPMYERVPNLAIYYRAATTNHLEYVKETFEGSNVWGWAPINPNGNPITVAAVEGAIACPTAGTVIYIAQPSDPTRSPRLTAVHHGFSGWTIADSYNINLDAVKGIAIEKRNNDDYAKVYCITWNQRVAATKYYHGWNNGHWVSGLSDVDGATAAWGDIQVTGENTFIYRSGTGITSMQQCGHYYYPDINDCQWGLVRQADNSLYYVGVQGEVRYVRWDHLTCSWNPPSPRPSMVPLTITSKPVLHRPKQLVDVEAYPNPANTGLTVELKGDASDLRCQLQDALGRTVAGGTRKSASQQFVDTRQLPNGIYYLHVQVGSASRTQKIVVAH</sequence>
<dbReference type="Proteomes" id="UP000282184">
    <property type="component" value="Unassembled WGS sequence"/>
</dbReference>
<keyword evidence="1" id="KW-0732">Signal</keyword>